<dbReference type="EMBL" id="GG745358">
    <property type="protein sequence ID" value="KNE68862.1"/>
    <property type="molecule type" value="Genomic_DNA"/>
</dbReference>
<keyword evidence="6" id="KW-0539">Nucleus</keyword>
<dbReference type="InterPro" id="IPR034922">
    <property type="entry name" value="REX1-like_exo"/>
</dbReference>
<comment type="subcellular location">
    <subcellularLocation>
        <location evidence="1">Nucleus</location>
    </subcellularLocation>
</comment>
<dbReference type="PANTHER" id="PTHR12801:SF115">
    <property type="entry name" value="FI18136P1-RELATED"/>
    <property type="match status" value="1"/>
</dbReference>
<dbReference type="CDD" id="cd06145">
    <property type="entry name" value="REX1_like"/>
    <property type="match status" value="1"/>
</dbReference>
<evidence type="ECO:0000256" key="2">
    <source>
        <dbReference type="ARBA" id="ARBA00006357"/>
    </source>
</evidence>
<feature type="compositionally biased region" description="Low complexity" evidence="7">
    <location>
        <begin position="144"/>
        <end position="164"/>
    </location>
</feature>
<keyword evidence="10" id="KW-1185">Reference proteome</keyword>
<reference evidence="9 10" key="1">
    <citation type="submission" date="2009-11" db="EMBL/GenBank/DDBJ databases">
        <title>Annotation of Allomyces macrogynus ATCC 38327.</title>
        <authorList>
            <consortium name="The Broad Institute Genome Sequencing Platform"/>
            <person name="Russ C."/>
            <person name="Cuomo C."/>
            <person name="Burger G."/>
            <person name="Gray M.W."/>
            <person name="Holland P.W.H."/>
            <person name="King N."/>
            <person name="Lang F.B.F."/>
            <person name="Roger A.J."/>
            <person name="Ruiz-Trillo I."/>
            <person name="Young S.K."/>
            <person name="Zeng Q."/>
            <person name="Gargeya S."/>
            <person name="Fitzgerald M."/>
            <person name="Haas B."/>
            <person name="Abouelleil A."/>
            <person name="Alvarado L."/>
            <person name="Arachchi H.M."/>
            <person name="Berlin A."/>
            <person name="Chapman S.B."/>
            <person name="Gearin G."/>
            <person name="Goldberg J."/>
            <person name="Griggs A."/>
            <person name="Gujja S."/>
            <person name="Hansen M."/>
            <person name="Heiman D."/>
            <person name="Howarth C."/>
            <person name="Larimer J."/>
            <person name="Lui A."/>
            <person name="MacDonald P.J.P."/>
            <person name="McCowen C."/>
            <person name="Montmayeur A."/>
            <person name="Murphy C."/>
            <person name="Neiman D."/>
            <person name="Pearson M."/>
            <person name="Priest M."/>
            <person name="Roberts A."/>
            <person name="Saif S."/>
            <person name="Shea T."/>
            <person name="Sisk P."/>
            <person name="Stolte C."/>
            <person name="Sykes S."/>
            <person name="Wortman J."/>
            <person name="Nusbaum C."/>
            <person name="Birren B."/>
        </authorList>
    </citation>
    <scope>NUCLEOTIDE SEQUENCE [LARGE SCALE GENOMIC DNA]</scope>
    <source>
        <strain evidence="9 10">ATCC 38327</strain>
    </source>
</reference>
<dbReference type="PANTHER" id="PTHR12801">
    <property type="entry name" value="RNA EXONUCLEASE REXO1 / RECO3 FAMILY MEMBER-RELATED"/>
    <property type="match status" value="1"/>
</dbReference>
<dbReference type="InterPro" id="IPR013520">
    <property type="entry name" value="Ribonucl_H"/>
</dbReference>
<dbReference type="OrthoDB" id="8191639at2759"/>
<keyword evidence="3" id="KW-0540">Nuclease</keyword>
<feature type="region of interest" description="Disordered" evidence="7">
    <location>
        <begin position="106"/>
        <end position="164"/>
    </location>
</feature>
<accession>A0A0L0T2A9</accession>
<dbReference type="eggNOG" id="KOG2248">
    <property type="taxonomic scope" value="Eukaryota"/>
</dbReference>
<sequence>MAAPTLPEPKIHDPSLAPRITLMRRLSTVRALFQQYVRIMAAHTATMPALPATMAERDEVQLVTSVENDTDYVHKAKVRLSQLRQRPVVPFGMLDANGPAVDSAAGLAAPAAEEPLRPSGSSSAAAPPPAPTSAPILATKRRAPSPASSRESSPADSLASAGSSAADAIKRRRVAVDPTKSLAATAALALGAAAGRPIMTLASLTKKPPAPITYDDAYQYIMTDQVVIDWGYPTYDRAHEVLAADDRDTIAALKQLAADPTAFGSGAVDPVIRTCERCRAKFTVTPHPGNDECTYHPGRLRIVTSGGERIKEYSCCQGNMGSVGCVSGVHVWKDDRCAFLHGLVPFAVTPEVIEGAAKPVGYLPIVAMDCEMCYTTHGFELCRITAVDAQGATVLDELVKPMGTVLDLNTKYSGIESLDGAKETLESVRSKLLARIDQDTIFVGHGLENDFKVLRIIHPTIVDTAHVYSHPSGLPARYSLRHLSSKLLGSFIQNQAEGGHDSLEDAKACLELLRKKIALPGLAVL</sequence>
<protein>
    <recommendedName>
        <fullName evidence="8">Exonuclease domain-containing protein</fullName>
    </recommendedName>
</protein>
<dbReference type="STRING" id="578462.A0A0L0T2A9"/>
<evidence type="ECO:0000313" key="9">
    <source>
        <dbReference type="EMBL" id="KNE68862.1"/>
    </source>
</evidence>
<name>A0A0L0T2A9_ALLM3</name>
<reference evidence="10" key="2">
    <citation type="submission" date="2009-11" db="EMBL/GenBank/DDBJ databases">
        <title>The Genome Sequence of Allomyces macrogynus strain ATCC 38327.</title>
        <authorList>
            <consortium name="The Broad Institute Genome Sequencing Platform"/>
            <person name="Russ C."/>
            <person name="Cuomo C."/>
            <person name="Shea T."/>
            <person name="Young S.K."/>
            <person name="Zeng Q."/>
            <person name="Koehrsen M."/>
            <person name="Haas B."/>
            <person name="Borodovsky M."/>
            <person name="Guigo R."/>
            <person name="Alvarado L."/>
            <person name="Berlin A."/>
            <person name="Borenstein D."/>
            <person name="Chen Z."/>
            <person name="Engels R."/>
            <person name="Freedman E."/>
            <person name="Gellesch M."/>
            <person name="Goldberg J."/>
            <person name="Griggs A."/>
            <person name="Gujja S."/>
            <person name="Heiman D."/>
            <person name="Hepburn T."/>
            <person name="Howarth C."/>
            <person name="Jen D."/>
            <person name="Larson L."/>
            <person name="Lewis B."/>
            <person name="Mehta T."/>
            <person name="Park D."/>
            <person name="Pearson M."/>
            <person name="Roberts A."/>
            <person name="Saif S."/>
            <person name="Shenoy N."/>
            <person name="Sisk P."/>
            <person name="Stolte C."/>
            <person name="Sykes S."/>
            <person name="Walk T."/>
            <person name="White J."/>
            <person name="Yandava C."/>
            <person name="Burger G."/>
            <person name="Gray M.W."/>
            <person name="Holland P.W.H."/>
            <person name="King N."/>
            <person name="Lang F.B.F."/>
            <person name="Roger A.J."/>
            <person name="Ruiz-Trillo I."/>
            <person name="Lander E."/>
            <person name="Nusbaum C."/>
        </authorList>
    </citation>
    <scope>NUCLEOTIDE SEQUENCE [LARGE SCALE GENOMIC DNA]</scope>
    <source>
        <strain evidence="10">ATCC 38327</strain>
    </source>
</reference>
<evidence type="ECO:0000256" key="6">
    <source>
        <dbReference type="ARBA" id="ARBA00023242"/>
    </source>
</evidence>
<comment type="similarity">
    <text evidence="2">Belongs to the REXO1/REXO3 family.</text>
</comment>
<dbReference type="Pfam" id="PF00929">
    <property type="entry name" value="RNase_T"/>
    <property type="match status" value="1"/>
</dbReference>
<evidence type="ECO:0000256" key="3">
    <source>
        <dbReference type="ARBA" id="ARBA00022722"/>
    </source>
</evidence>
<dbReference type="GO" id="GO:0010629">
    <property type="term" value="P:negative regulation of gene expression"/>
    <property type="evidence" value="ECO:0007669"/>
    <property type="project" value="UniProtKB-ARBA"/>
</dbReference>
<keyword evidence="5" id="KW-0269">Exonuclease</keyword>
<dbReference type="FunFam" id="3.30.420.10:FF:000031">
    <property type="entry name" value="RNA exonuclease 1"/>
    <property type="match status" value="1"/>
</dbReference>
<dbReference type="VEuPathDB" id="FungiDB:AMAG_13502"/>
<dbReference type="SUPFAM" id="SSF53098">
    <property type="entry name" value="Ribonuclease H-like"/>
    <property type="match status" value="1"/>
</dbReference>
<gene>
    <name evidence="9" type="ORF">AMAG_13502</name>
</gene>
<dbReference type="SMART" id="SM00479">
    <property type="entry name" value="EXOIII"/>
    <property type="match status" value="1"/>
</dbReference>
<dbReference type="InterPro" id="IPR012337">
    <property type="entry name" value="RNaseH-like_sf"/>
</dbReference>
<feature type="compositionally biased region" description="Low complexity" evidence="7">
    <location>
        <begin position="106"/>
        <end position="125"/>
    </location>
</feature>
<dbReference type="Proteomes" id="UP000054350">
    <property type="component" value="Unassembled WGS sequence"/>
</dbReference>
<proteinExistence type="inferred from homology"/>
<evidence type="ECO:0000256" key="4">
    <source>
        <dbReference type="ARBA" id="ARBA00022801"/>
    </source>
</evidence>
<dbReference type="InterPro" id="IPR036397">
    <property type="entry name" value="RNaseH_sf"/>
</dbReference>
<evidence type="ECO:0000256" key="1">
    <source>
        <dbReference type="ARBA" id="ARBA00004123"/>
    </source>
</evidence>
<evidence type="ECO:0000313" key="10">
    <source>
        <dbReference type="Proteomes" id="UP000054350"/>
    </source>
</evidence>
<evidence type="ECO:0000256" key="7">
    <source>
        <dbReference type="SAM" id="MobiDB-lite"/>
    </source>
</evidence>
<keyword evidence="4" id="KW-0378">Hydrolase</keyword>
<organism evidence="9 10">
    <name type="scientific">Allomyces macrogynus (strain ATCC 38327)</name>
    <name type="common">Allomyces javanicus var. macrogynus</name>
    <dbReference type="NCBI Taxonomy" id="578462"/>
    <lineage>
        <taxon>Eukaryota</taxon>
        <taxon>Fungi</taxon>
        <taxon>Fungi incertae sedis</taxon>
        <taxon>Blastocladiomycota</taxon>
        <taxon>Blastocladiomycetes</taxon>
        <taxon>Blastocladiales</taxon>
        <taxon>Blastocladiaceae</taxon>
        <taxon>Allomyces</taxon>
    </lineage>
</organism>
<dbReference type="AlphaFoldDB" id="A0A0L0T2A9"/>
<dbReference type="Gene3D" id="3.30.420.10">
    <property type="entry name" value="Ribonuclease H-like superfamily/Ribonuclease H"/>
    <property type="match status" value="1"/>
</dbReference>
<dbReference type="InterPro" id="IPR047021">
    <property type="entry name" value="REXO1/3/4-like"/>
</dbReference>
<dbReference type="GO" id="GO:0003676">
    <property type="term" value="F:nucleic acid binding"/>
    <property type="evidence" value="ECO:0007669"/>
    <property type="project" value="InterPro"/>
</dbReference>
<evidence type="ECO:0000259" key="8">
    <source>
        <dbReference type="SMART" id="SM00479"/>
    </source>
</evidence>
<evidence type="ECO:0000256" key="5">
    <source>
        <dbReference type="ARBA" id="ARBA00022839"/>
    </source>
</evidence>
<dbReference type="GO" id="GO:0005634">
    <property type="term" value="C:nucleus"/>
    <property type="evidence" value="ECO:0007669"/>
    <property type="project" value="UniProtKB-SubCell"/>
</dbReference>
<feature type="domain" description="Exonuclease" evidence="8">
    <location>
        <begin position="364"/>
        <end position="522"/>
    </location>
</feature>
<dbReference type="GO" id="GO:0004527">
    <property type="term" value="F:exonuclease activity"/>
    <property type="evidence" value="ECO:0007669"/>
    <property type="project" value="UniProtKB-KW"/>
</dbReference>